<dbReference type="InterPro" id="IPR040256">
    <property type="entry name" value="At4g02000-like"/>
</dbReference>
<evidence type="ECO:0000259" key="2">
    <source>
        <dbReference type="Pfam" id="PF14111"/>
    </source>
</evidence>
<dbReference type="PANTHER" id="PTHR31286">
    <property type="entry name" value="GLYCINE-RICH CELL WALL STRUCTURAL PROTEIN 1.8-LIKE"/>
    <property type="match status" value="1"/>
</dbReference>
<feature type="domain" description="DUF4283" evidence="2">
    <location>
        <begin position="154"/>
        <end position="233"/>
    </location>
</feature>
<evidence type="ECO:0000256" key="1">
    <source>
        <dbReference type="SAM" id="MobiDB-lite"/>
    </source>
</evidence>
<dbReference type="Proteomes" id="UP001497516">
    <property type="component" value="Chromosome 1"/>
</dbReference>
<sequence length="360" mass="40536">MTGAPPPVPGGGVRNQIQGDVLAGKVRPPTESSSPNKLGDRETQHTKKRAKPMLAEPTVSGEEDVILDDSMESPNAMPQKGPTKAWDQGTSTARCLFSDVIRTDRWYVADSDSEECAEAILEDGLEFTADEEIDPICPEIQFSAAEKRSFCLPWRSALVVKVLGRTTSYTAISRRLNQLWAKAGGLQITYTRNGFYLVRSISGVDYERAITGGPWMVGDNYLTVHMWHKTFDPYEREILSTKVWERLLEIPIQFFHENAVMKIAQRIGKPFRVDQATITADRGEYARVCMQVDLTKPLLSQFRIEGKKYFIAYEGLEKICLHYGQYRERTVCHCEKQGETQDQPMPSSPQASRPPEPTTP</sequence>
<organism evidence="3 4">
    <name type="scientific">Linum trigynum</name>
    <dbReference type="NCBI Taxonomy" id="586398"/>
    <lineage>
        <taxon>Eukaryota</taxon>
        <taxon>Viridiplantae</taxon>
        <taxon>Streptophyta</taxon>
        <taxon>Embryophyta</taxon>
        <taxon>Tracheophyta</taxon>
        <taxon>Spermatophyta</taxon>
        <taxon>Magnoliopsida</taxon>
        <taxon>eudicotyledons</taxon>
        <taxon>Gunneridae</taxon>
        <taxon>Pentapetalae</taxon>
        <taxon>rosids</taxon>
        <taxon>fabids</taxon>
        <taxon>Malpighiales</taxon>
        <taxon>Linaceae</taxon>
        <taxon>Linum</taxon>
    </lineage>
</organism>
<dbReference type="EMBL" id="OZ034813">
    <property type="protein sequence ID" value="CAL1353872.1"/>
    <property type="molecule type" value="Genomic_DNA"/>
</dbReference>
<dbReference type="Pfam" id="PF14111">
    <property type="entry name" value="DUF4283"/>
    <property type="match status" value="1"/>
</dbReference>
<evidence type="ECO:0000313" key="4">
    <source>
        <dbReference type="Proteomes" id="UP001497516"/>
    </source>
</evidence>
<dbReference type="AlphaFoldDB" id="A0AAV2CBW9"/>
<gene>
    <name evidence="3" type="ORF">LTRI10_LOCUS1740</name>
</gene>
<accession>A0AAV2CBW9</accession>
<feature type="region of interest" description="Disordered" evidence="1">
    <location>
        <begin position="1"/>
        <end position="60"/>
    </location>
</feature>
<protein>
    <recommendedName>
        <fullName evidence="2">DUF4283 domain-containing protein</fullName>
    </recommendedName>
</protein>
<evidence type="ECO:0000313" key="3">
    <source>
        <dbReference type="EMBL" id="CAL1353872.1"/>
    </source>
</evidence>
<keyword evidence="4" id="KW-1185">Reference proteome</keyword>
<dbReference type="PANTHER" id="PTHR31286:SF99">
    <property type="entry name" value="DUF4283 DOMAIN-CONTAINING PROTEIN"/>
    <property type="match status" value="1"/>
</dbReference>
<feature type="region of interest" description="Disordered" evidence="1">
    <location>
        <begin position="337"/>
        <end position="360"/>
    </location>
</feature>
<name>A0AAV2CBW9_9ROSI</name>
<feature type="compositionally biased region" description="Polar residues" evidence="1">
    <location>
        <begin position="340"/>
        <end position="351"/>
    </location>
</feature>
<dbReference type="InterPro" id="IPR025558">
    <property type="entry name" value="DUF4283"/>
</dbReference>
<proteinExistence type="predicted"/>
<reference evidence="3 4" key="1">
    <citation type="submission" date="2024-04" db="EMBL/GenBank/DDBJ databases">
        <authorList>
            <person name="Fracassetti M."/>
        </authorList>
    </citation>
    <scope>NUCLEOTIDE SEQUENCE [LARGE SCALE GENOMIC DNA]</scope>
</reference>